<dbReference type="OrthoDB" id="9807753at2"/>
<feature type="domain" description="SpoVT-AbrB" evidence="8">
    <location>
        <begin position="91"/>
        <end position="134"/>
    </location>
</feature>
<dbReference type="PANTHER" id="PTHR34701:SF1">
    <property type="entry name" value="TRANSCRIPTIONAL REGULATOR MRAZ"/>
    <property type="match status" value="1"/>
</dbReference>
<accession>A0A317T3S6</accession>
<dbReference type="Proteomes" id="UP000246278">
    <property type="component" value="Unassembled WGS sequence"/>
</dbReference>
<evidence type="ECO:0000256" key="7">
    <source>
        <dbReference type="HAMAP-Rule" id="MF_01008"/>
    </source>
</evidence>
<keyword evidence="2 7" id="KW-0963">Cytoplasm</keyword>
<dbReference type="InterPro" id="IPR038619">
    <property type="entry name" value="MraZ_sf"/>
</dbReference>
<evidence type="ECO:0000259" key="8">
    <source>
        <dbReference type="PROSITE" id="PS51740"/>
    </source>
</evidence>
<dbReference type="InterPro" id="IPR020603">
    <property type="entry name" value="MraZ_dom"/>
</dbReference>
<comment type="subcellular location">
    <subcellularLocation>
        <location evidence="7">Cytoplasm</location>
        <location evidence="7">Nucleoid</location>
    </subcellularLocation>
</comment>
<feature type="domain" description="SpoVT-AbrB" evidence="8">
    <location>
        <begin position="7"/>
        <end position="62"/>
    </location>
</feature>
<evidence type="ECO:0000313" key="9">
    <source>
        <dbReference type="EMBL" id="PWW81265.1"/>
    </source>
</evidence>
<dbReference type="CDD" id="cd16320">
    <property type="entry name" value="MraZ_N"/>
    <property type="match status" value="1"/>
</dbReference>
<dbReference type="InterPro" id="IPR003444">
    <property type="entry name" value="MraZ"/>
</dbReference>
<dbReference type="NCBIfam" id="NF001476">
    <property type="entry name" value="PRK00326.2-2"/>
    <property type="match status" value="1"/>
</dbReference>
<keyword evidence="6 7" id="KW-0804">Transcription</keyword>
<dbReference type="SUPFAM" id="SSF89447">
    <property type="entry name" value="AbrB/MazE/MraZ-like"/>
    <property type="match status" value="1"/>
</dbReference>
<organism evidence="9 10">
    <name type="scientific">Prosthecochloris marina</name>
    <dbReference type="NCBI Taxonomy" id="2017681"/>
    <lineage>
        <taxon>Bacteria</taxon>
        <taxon>Pseudomonadati</taxon>
        <taxon>Chlorobiota</taxon>
        <taxon>Chlorobiia</taxon>
        <taxon>Chlorobiales</taxon>
        <taxon>Chlorobiaceae</taxon>
        <taxon>Prosthecochloris</taxon>
    </lineage>
</organism>
<dbReference type="CDD" id="cd16321">
    <property type="entry name" value="MraZ_C"/>
    <property type="match status" value="1"/>
</dbReference>
<comment type="similarity">
    <text evidence="7">Belongs to the MraZ family.</text>
</comment>
<dbReference type="PANTHER" id="PTHR34701">
    <property type="entry name" value="TRANSCRIPTIONAL REGULATOR MRAZ"/>
    <property type="match status" value="1"/>
</dbReference>
<proteinExistence type="inferred from homology"/>
<reference evidence="10" key="1">
    <citation type="submission" date="2017-10" db="EMBL/GenBank/DDBJ databases">
        <authorList>
            <person name="Gaisin V.A."/>
            <person name="Rysina M.S."/>
            <person name="Grouzdev D.S."/>
        </authorList>
    </citation>
    <scope>NUCLEOTIDE SEQUENCE [LARGE SCALE GENOMIC DNA]</scope>
    <source>
        <strain evidence="10">V1</strain>
    </source>
</reference>
<evidence type="ECO:0000256" key="3">
    <source>
        <dbReference type="ARBA" id="ARBA00022737"/>
    </source>
</evidence>
<dbReference type="AlphaFoldDB" id="A0A317T3S6"/>
<dbReference type="GO" id="GO:2000143">
    <property type="term" value="P:negative regulation of DNA-templated transcription initiation"/>
    <property type="evidence" value="ECO:0007669"/>
    <property type="project" value="TreeGrafter"/>
</dbReference>
<protein>
    <recommendedName>
        <fullName evidence="1 7">Transcriptional regulator MraZ</fullName>
    </recommendedName>
</protein>
<sequence>MAGFIGKEQHSMDEKGRLMIPARFRRRLEQVQESSKKTASPAAVLYVMKAMDGSLELYEPEIWAEKEKSLSALSDFNPDERMLKTLMYESLDSVEMDRQGRVALPKDFMQHAGITKEVVIIGANVKMILWSPEKLSAVLRENGSRFQVLAGRYF</sequence>
<dbReference type="GO" id="GO:0005737">
    <property type="term" value="C:cytoplasm"/>
    <property type="evidence" value="ECO:0007669"/>
    <property type="project" value="UniProtKB-UniRule"/>
</dbReference>
<dbReference type="InterPro" id="IPR035644">
    <property type="entry name" value="MraZ_C"/>
</dbReference>
<dbReference type="PROSITE" id="PS51740">
    <property type="entry name" value="SPOVT_ABRB"/>
    <property type="match status" value="2"/>
</dbReference>
<evidence type="ECO:0000256" key="4">
    <source>
        <dbReference type="ARBA" id="ARBA00023015"/>
    </source>
</evidence>
<dbReference type="GO" id="GO:0009295">
    <property type="term" value="C:nucleoid"/>
    <property type="evidence" value="ECO:0007669"/>
    <property type="project" value="UniProtKB-SubCell"/>
</dbReference>
<dbReference type="InterPro" id="IPR007159">
    <property type="entry name" value="SpoVT-AbrB_dom"/>
</dbReference>
<name>A0A317T3S6_9CHLB</name>
<dbReference type="GO" id="GO:0000976">
    <property type="term" value="F:transcription cis-regulatory region binding"/>
    <property type="evidence" value="ECO:0007669"/>
    <property type="project" value="TreeGrafter"/>
</dbReference>
<evidence type="ECO:0000256" key="5">
    <source>
        <dbReference type="ARBA" id="ARBA00023125"/>
    </source>
</evidence>
<keyword evidence="3" id="KW-0677">Repeat</keyword>
<dbReference type="RefSeq" id="WP_110024053.1">
    <property type="nucleotide sequence ID" value="NZ_PDNZ01000008.1"/>
</dbReference>
<comment type="subunit">
    <text evidence="7">Forms oligomers.</text>
</comment>
<dbReference type="Gene3D" id="3.40.1550.20">
    <property type="entry name" value="Transcriptional regulator MraZ domain"/>
    <property type="match status" value="1"/>
</dbReference>
<dbReference type="EMBL" id="PDNZ01000008">
    <property type="protein sequence ID" value="PWW81265.1"/>
    <property type="molecule type" value="Genomic_DNA"/>
</dbReference>
<evidence type="ECO:0000256" key="6">
    <source>
        <dbReference type="ARBA" id="ARBA00023163"/>
    </source>
</evidence>
<dbReference type="Pfam" id="PF02381">
    <property type="entry name" value="MraZ"/>
    <property type="match status" value="2"/>
</dbReference>
<evidence type="ECO:0000313" key="10">
    <source>
        <dbReference type="Proteomes" id="UP000246278"/>
    </source>
</evidence>
<evidence type="ECO:0000256" key="1">
    <source>
        <dbReference type="ARBA" id="ARBA00013860"/>
    </source>
</evidence>
<keyword evidence="4 7" id="KW-0805">Transcription regulation</keyword>
<dbReference type="InterPro" id="IPR035642">
    <property type="entry name" value="MraZ_N"/>
</dbReference>
<gene>
    <name evidence="7" type="primary">mraZ</name>
    <name evidence="9" type="ORF">CR164_11020</name>
</gene>
<comment type="caution">
    <text evidence="9">The sequence shown here is derived from an EMBL/GenBank/DDBJ whole genome shotgun (WGS) entry which is preliminary data.</text>
</comment>
<keyword evidence="5 7" id="KW-0238">DNA-binding</keyword>
<dbReference type="HAMAP" id="MF_01008">
    <property type="entry name" value="MraZ"/>
    <property type="match status" value="1"/>
</dbReference>
<dbReference type="GO" id="GO:0003700">
    <property type="term" value="F:DNA-binding transcription factor activity"/>
    <property type="evidence" value="ECO:0007669"/>
    <property type="project" value="UniProtKB-UniRule"/>
</dbReference>
<evidence type="ECO:0000256" key="2">
    <source>
        <dbReference type="ARBA" id="ARBA00022490"/>
    </source>
</evidence>
<keyword evidence="10" id="KW-1185">Reference proteome</keyword>
<dbReference type="InterPro" id="IPR037914">
    <property type="entry name" value="SpoVT-AbrB_sf"/>
</dbReference>